<organism evidence="4 5">
    <name type="scientific">bacterium (Candidatus Blackallbacteria) CG17_big_fil_post_rev_8_21_14_2_50_48_46</name>
    <dbReference type="NCBI Taxonomy" id="2014261"/>
    <lineage>
        <taxon>Bacteria</taxon>
        <taxon>Candidatus Blackallbacteria</taxon>
    </lineage>
</organism>
<dbReference type="InterPro" id="IPR050776">
    <property type="entry name" value="Ank_Repeat/CDKN_Inhibitor"/>
</dbReference>
<dbReference type="EMBL" id="PFFQ01000012">
    <property type="protein sequence ID" value="PIW18511.1"/>
    <property type="molecule type" value="Genomic_DNA"/>
</dbReference>
<dbReference type="Proteomes" id="UP000231019">
    <property type="component" value="Unassembled WGS sequence"/>
</dbReference>
<dbReference type="SMART" id="SM00248">
    <property type="entry name" value="ANK"/>
    <property type="match status" value="6"/>
</dbReference>
<dbReference type="PANTHER" id="PTHR24201">
    <property type="entry name" value="ANK_REP_REGION DOMAIN-CONTAINING PROTEIN"/>
    <property type="match status" value="1"/>
</dbReference>
<evidence type="ECO:0000256" key="3">
    <source>
        <dbReference type="PROSITE-ProRule" id="PRU00023"/>
    </source>
</evidence>
<dbReference type="InterPro" id="IPR002110">
    <property type="entry name" value="Ankyrin_rpt"/>
</dbReference>
<evidence type="ECO:0000256" key="1">
    <source>
        <dbReference type="ARBA" id="ARBA00022737"/>
    </source>
</evidence>
<gene>
    <name evidence="4" type="ORF">COW36_04255</name>
</gene>
<keyword evidence="2 3" id="KW-0040">ANK repeat</keyword>
<dbReference type="PROSITE" id="PS50297">
    <property type="entry name" value="ANK_REP_REGION"/>
    <property type="match status" value="1"/>
</dbReference>
<evidence type="ECO:0000313" key="4">
    <source>
        <dbReference type="EMBL" id="PIW18511.1"/>
    </source>
</evidence>
<protein>
    <submittedName>
        <fullName evidence="4">Uncharacterized protein</fullName>
    </submittedName>
</protein>
<dbReference type="PANTHER" id="PTHR24201:SF15">
    <property type="entry name" value="ANKYRIN REPEAT DOMAIN-CONTAINING PROTEIN 66"/>
    <property type="match status" value="1"/>
</dbReference>
<dbReference type="Pfam" id="PF12796">
    <property type="entry name" value="Ank_2"/>
    <property type="match status" value="1"/>
</dbReference>
<dbReference type="PROSITE" id="PS50088">
    <property type="entry name" value="ANK_REPEAT"/>
    <property type="match status" value="2"/>
</dbReference>
<evidence type="ECO:0000313" key="5">
    <source>
        <dbReference type="Proteomes" id="UP000231019"/>
    </source>
</evidence>
<proteinExistence type="predicted"/>
<comment type="caution">
    <text evidence="4">The sequence shown here is derived from an EMBL/GenBank/DDBJ whole genome shotgun (WGS) entry which is preliminary data.</text>
</comment>
<keyword evidence="1" id="KW-0677">Repeat</keyword>
<accession>A0A2M7G8Y9</accession>
<feature type="repeat" description="ANK" evidence="3">
    <location>
        <begin position="301"/>
        <end position="333"/>
    </location>
</feature>
<dbReference type="AlphaFoldDB" id="A0A2M7G8Y9"/>
<feature type="repeat" description="ANK" evidence="3">
    <location>
        <begin position="268"/>
        <end position="300"/>
    </location>
</feature>
<evidence type="ECO:0000256" key="2">
    <source>
        <dbReference type="ARBA" id="ARBA00023043"/>
    </source>
</evidence>
<dbReference type="InterPro" id="IPR036770">
    <property type="entry name" value="Ankyrin_rpt-contain_sf"/>
</dbReference>
<dbReference type="SUPFAM" id="SSF48403">
    <property type="entry name" value="Ankyrin repeat"/>
    <property type="match status" value="1"/>
</dbReference>
<sequence length="371" mass="41386">MKRLFASWALLSLVVWGGIFPAQALTRQEREERVLARALVAGDSAAVETWLALHKQSAQEPLSLSSQLNLHPISIVVTRTAPKYQEEILDLLLRLGAHFNYQEVDLGMKTPLHLVMALDSEPQVSALVRFILSHEGWPSLGQPDQSGQTPVELAKLRYPDLAKALENFHAVQLSPMSLGYQATAWAKGEKNLKSYLREQELFEALDDQDLNRLKKLLEQGVDPTAHSLEMHWQTPLHILLTWPAGQIKQNFLKMLMAYEVCREAEDWQGNRPMHLAAETGQTGALSILQAHDAALEARNHLGQTPLMLAALAGEKEALLWLINAGANPQRLDNTGKTPLQAVSERLKAADMELELRGKLLVIQKLLTEKAQ</sequence>
<name>A0A2M7G8Y9_9BACT</name>
<dbReference type="Gene3D" id="1.25.40.20">
    <property type="entry name" value="Ankyrin repeat-containing domain"/>
    <property type="match status" value="2"/>
</dbReference>
<reference evidence="4 5" key="1">
    <citation type="submission" date="2017-09" db="EMBL/GenBank/DDBJ databases">
        <title>Depth-based differentiation of microbial function through sediment-hosted aquifers and enrichment of novel symbionts in the deep terrestrial subsurface.</title>
        <authorList>
            <person name="Probst A.J."/>
            <person name="Ladd B."/>
            <person name="Jarett J.K."/>
            <person name="Geller-Mcgrath D.E."/>
            <person name="Sieber C.M."/>
            <person name="Emerson J.B."/>
            <person name="Anantharaman K."/>
            <person name="Thomas B.C."/>
            <person name="Malmstrom R."/>
            <person name="Stieglmeier M."/>
            <person name="Klingl A."/>
            <person name="Woyke T."/>
            <person name="Ryan C.M."/>
            <person name="Banfield J.F."/>
        </authorList>
    </citation>
    <scope>NUCLEOTIDE SEQUENCE [LARGE SCALE GENOMIC DNA]</scope>
    <source>
        <strain evidence="4">CG17_big_fil_post_rev_8_21_14_2_50_48_46</strain>
    </source>
</reference>